<dbReference type="AlphaFoldDB" id="A0ABD5RQV2"/>
<organism evidence="1 2">
    <name type="scientific">Halomarina salina</name>
    <dbReference type="NCBI Taxonomy" id="1872699"/>
    <lineage>
        <taxon>Archaea</taxon>
        <taxon>Methanobacteriati</taxon>
        <taxon>Methanobacteriota</taxon>
        <taxon>Stenosarchaea group</taxon>
        <taxon>Halobacteria</taxon>
        <taxon>Halobacteriales</taxon>
        <taxon>Natronomonadaceae</taxon>
        <taxon>Halomarina</taxon>
    </lineage>
</organism>
<name>A0ABD5RQV2_9EURY</name>
<dbReference type="EMBL" id="JBHSQH010000001">
    <property type="protein sequence ID" value="MFC5972669.1"/>
    <property type="molecule type" value="Genomic_DNA"/>
</dbReference>
<evidence type="ECO:0000313" key="2">
    <source>
        <dbReference type="Proteomes" id="UP001596099"/>
    </source>
</evidence>
<reference evidence="1 2" key="1">
    <citation type="journal article" date="2019" name="Int. J. Syst. Evol. Microbiol.">
        <title>The Global Catalogue of Microorganisms (GCM) 10K type strain sequencing project: providing services to taxonomists for standard genome sequencing and annotation.</title>
        <authorList>
            <consortium name="The Broad Institute Genomics Platform"/>
            <consortium name="The Broad Institute Genome Sequencing Center for Infectious Disease"/>
            <person name="Wu L."/>
            <person name="Ma J."/>
        </authorList>
    </citation>
    <scope>NUCLEOTIDE SEQUENCE [LARGE SCALE GENOMIC DNA]</scope>
    <source>
        <strain evidence="1 2">CGMCC 1.12543</strain>
    </source>
</reference>
<protein>
    <submittedName>
        <fullName evidence="1">Uncharacterized protein</fullName>
    </submittedName>
</protein>
<proteinExistence type="predicted"/>
<sequence length="118" mass="13320">MSTAETLQSCTPNERMRIEVVDGRDVIETIEVTAREYTPRKSEGGIDEGLLIVQIDAITDLPEHMSHKLDSPQEWEGTLEISARQTDDGTWTRPVLQAWGTETEAYVELGYVNLIEEL</sequence>
<accession>A0ABD5RQV2</accession>
<dbReference type="RefSeq" id="WP_247416321.1">
    <property type="nucleotide sequence ID" value="NZ_JALLGW010000001.1"/>
</dbReference>
<keyword evidence="2" id="KW-1185">Reference proteome</keyword>
<evidence type="ECO:0000313" key="1">
    <source>
        <dbReference type="EMBL" id="MFC5972669.1"/>
    </source>
</evidence>
<gene>
    <name evidence="1" type="ORF">ACFPYI_15135</name>
</gene>
<comment type="caution">
    <text evidence="1">The sequence shown here is derived from an EMBL/GenBank/DDBJ whole genome shotgun (WGS) entry which is preliminary data.</text>
</comment>
<dbReference type="Proteomes" id="UP001596099">
    <property type="component" value="Unassembled WGS sequence"/>
</dbReference>